<keyword evidence="4" id="KW-1185">Reference proteome</keyword>
<evidence type="ECO:0000259" key="1">
    <source>
        <dbReference type="Pfam" id="PF04773"/>
    </source>
</evidence>
<dbReference type="Proteomes" id="UP000037931">
    <property type="component" value="Unassembled WGS sequence"/>
</dbReference>
<feature type="domain" description="FecR N-terminal" evidence="2">
    <location>
        <begin position="22"/>
        <end position="61"/>
    </location>
</feature>
<dbReference type="InterPro" id="IPR032623">
    <property type="entry name" value="FecR_N"/>
</dbReference>
<dbReference type="InterPro" id="IPR006860">
    <property type="entry name" value="FecR"/>
</dbReference>
<dbReference type="GO" id="GO:0016989">
    <property type="term" value="F:sigma factor antagonist activity"/>
    <property type="evidence" value="ECO:0007669"/>
    <property type="project" value="TreeGrafter"/>
</dbReference>
<dbReference type="STRING" id="50340.PF66_01631"/>
<dbReference type="Gene3D" id="2.60.120.1440">
    <property type="match status" value="1"/>
</dbReference>
<reference evidence="3 4" key="1">
    <citation type="journal article" date="2015" name="PLoS ONE">
        <title>Rice-Infecting Pseudomonas Genomes Are Highly Accessorized and Harbor Multiple Putative Virulence Mechanisms to Cause Sheath Brown Rot.</title>
        <authorList>
            <person name="Quibod I.L."/>
            <person name="Grande G."/>
            <person name="Oreiro E.G."/>
            <person name="Borja F.N."/>
            <person name="Dossa G.S."/>
            <person name="Mauleon R."/>
            <person name="Cruz C.V."/>
            <person name="Oliva R."/>
        </authorList>
    </citation>
    <scope>NUCLEOTIDE SEQUENCE [LARGE SCALE GENOMIC DNA]</scope>
    <source>
        <strain evidence="3 4">IRRI 6609</strain>
    </source>
</reference>
<dbReference type="PANTHER" id="PTHR30273">
    <property type="entry name" value="PERIPLASMIC SIGNAL SENSOR AND SIGMA FACTOR ACTIVATOR FECR-RELATED"/>
    <property type="match status" value="1"/>
</dbReference>
<dbReference type="Pfam" id="PF16220">
    <property type="entry name" value="DUF4880"/>
    <property type="match status" value="1"/>
</dbReference>
<dbReference type="PANTHER" id="PTHR30273:SF2">
    <property type="entry name" value="PROTEIN FECR"/>
    <property type="match status" value="1"/>
</dbReference>
<proteinExistence type="predicted"/>
<accession>A0A0N0E548</accession>
<evidence type="ECO:0000259" key="2">
    <source>
        <dbReference type="Pfam" id="PF16220"/>
    </source>
</evidence>
<dbReference type="AlphaFoldDB" id="A0A0N0E548"/>
<dbReference type="PIRSF" id="PIRSF018266">
    <property type="entry name" value="FecR"/>
    <property type="match status" value="1"/>
</dbReference>
<gene>
    <name evidence="3" type="ORF">PF66_01631</name>
</gene>
<organism evidence="3 4">
    <name type="scientific">Pseudomonas asplenii</name>
    <dbReference type="NCBI Taxonomy" id="53407"/>
    <lineage>
        <taxon>Bacteria</taxon>
        <taxon>Pseudomonadati</taxon>
        <taxon>Pseudomonadota</taxon>
        <taxon>Gammaproteobacteria</taxon>
        <taxon>Pseudomonadales</taxon>
        <taxon>Pseudomonadaceae</taxon>
        <taxon>Pseudomonas</taxon>
    </lineage>
</organism>
<name>A0A0N0E548_9PSED</name>
<sequence>MRLNTTSITPLRAGPSARLQSEARDWLILLTSGQATVADARALRQWCEQSPEHARAFEQAKLLWQSLKPALEHQQHPPRARHFGRRAFLGGAIAASAAFFLVRGTVPGGFSGLGADYRTEVGEQRRVDLADGVSLELNTQTRINRLPSDNGDARIELLSGEVEVLARARAPVKVQAGGGLMTAEQARFNLRNLDRSVCVTCIEGTLTVEMLGRRFRLEGGRQLVYDTRQAGEPQTVDPTAVIAWRNRMLVFNDATLATVISEINRYRPGMLVLLNSELGKRKVQARFSLDQLAGVALLIRDAYGAKCTELPGGVVLLS</sequence>
<protein>
    <submittedName>
        <fullName evidence="3">FecR family protein</fullName>
    </submittedName>
</protein>
<evidence type="ECO:0000313" key="3">
    <source>
        <dbReference type="EMBL" id="KPA92047.1"/>
    </source>
</evidence>
<dbReference type="EMBL" id="JSYZ01000004">
    <property type="protein sequence ID" value="KPA92047.1"/>
    <property type="molecule type" value="Genomic_DNA"/>
</dbReference>
<dbReference type="InterPro" id="IPR012373">
    <property type="entry name" value="Ferrdict_sens_TM"/>
</dbReference>
<dbReference type="Pfam" id="PF04773">
    <property type="entry name" value="FecR"/>
    <property type="match status" value="1"/>
</dbReference>
<evidence type="ECO:0000313" key="4">
    <source>
        <dbReference type="Proteomes" id="UP000037931"/>
    </source>
</evidence>
<feature type="domain" description="FecR protein" evidence="1">
    <location>
        <begin position="116"/>
        <end position="205"/>
    </location>
</feature>
<comment type="caution">
    <text evidence="3">The sequence shown here is derived from an EMBL/GenBank/DDBJ whole genome shotgun (WGS) entry which is preliminary data.</text>
</comment>
<dbReference type="PATRIC" id="fig|50340.43.peg.4788"/>